<reference evidence="7" key="1">
    <citation type="submission" date="2022-08" db="EMBL/GenBank/DDBJ databases">
        <title>Novel sulfate-reducing endosymbionts in the free-living metamonad Anaeramoeba.</title>
        <authorList>
            <person name="Jerlstrom-Hultqvist J."/>
            <person name="Cepicka I."/>
            <person name="Gallot-Lavallee L."/>
            <person name="Salas-Leiva D."/>
            <person name="Curtis B.A."/>
            <person name="Zahonova K."/>
            <person name="Pipaliya S."/>
            <person name="Dacks J."/>
            <person name="Roger A.J."/>
        </authorList>
    </citation>
    <scope>NUCLEOTIDE SEQUENCE</scope>
    <source>
        <strain evidence="7">Schooner1</strain>
    </source>
</reference>
<keyword evidence="3" id="KW-0479">Metal-binding</keyword>
<dbReference type="PROSITE" id="PS50222">
    <property type="entry name" value="EF_HAND_2"/>
    <property type="match status" value="2"/>
</dbReference>
<evidence type="ECO:0000313" key="7">
    <source>
        <dbReference type="EMBL" id="KAJ6240403.1"/>
    </source>
</evidence>
<dbReference type="InterPro" id="IPR011992">
    <property type="entry name" value="EF-hand-dom_pair"/>
</dbReference>
<dbReference type="PANTHER" id="PTHR46212">
    <property type="entry name" value="PEFLIN"/>
    <property type="match status" value="1"/>
</dbReference>
<dbReference type="PANTHER" id="PTHR46212:SF3">
    <property type="entry name" value="GH27120P"/>
    <property type="match status" value="1"/>
</dbReference>
<keyword evidence="4" id="KW-0677">Repeat</keyword>
<dbReference type="PROSITE" id="PS00018">
    <property type="entry name" value="EF_HAND_1"/>
    <property type="match status" value="2"/>
</dbReference>
<evidence type="ECO:0000256" key="2">
    <source>
        <dbReference type="ARBA" id="ARBA00022490"/>
    </source>
</evidence>
<evidence type="ECO:0000256" key="4">
    <source>
        <dbReference type="ARBA" id="ARBA00022737"/>
    </source>
</evidence>
<dbReference type="InterPro" id="IPR002048">
    <property type="entry name" value="EF_hand_dom"/>
</dbReference>
<feature type="domain" description="EF-hand" evidence="6">
    <location>
        <begin position="94"/>
        <end position="129"/>
    </location>
</feature>
<dbReference type="Proteomes" id="UP001150062">
    <property type="component" value="Unassembled WGS sequence"/>
</dbReference>
<keyword evidence="2" id="KW-0963">Cytoplasm</keyword>
<dbReference type="EMBL" id="JAOAOG010000205">
    <property type="protein sequence ID" value="KAJ6240403.1"/>
    <property type="molecule type" value="Genomic_DNA"/>
</dbReference>
<evidence type="ECO:0000259" key="6">
    <source>
        <dbReference type="PROSITE" id="PS50222"/>
    </source>
</evidence>
<dbReference type="Pfam" id="PF13202">
    <property type="entry name" value="EF-hand_5"/>
    <property type="match status" value="2"/>
</dbReference>
<comment type="subcellular location">
    <subcellularLocation>
        <location evidence="1">Cytoplasm</location>
    </subcellularLocation>
</comment>
<comment type="caution">
    <text evidence="7">The sequence shown here is derived from an EMBL/GenBank/DDBJ whole genome shotgun (WGS) entry which is preliminary data.</text>
</comment>
<feature type="domain" description="EF-hand" evidence="6">
    <location>
        <begin position="28"/>
        <end position="63"/>
    </location>
</feature>
<evidence type="ECO:0000256" key="5">
    <source>
        <dbReference type="ARBA" id="ARBA00022837"/>
    </source>
</evidence>
<dbReference type="Pfam" id="PF13499">
    <property type="entry name" value="EF-hand_7"/>
    <property type="match status" value="1"/>
</dbReference>
<dbReference type="InterPro" id="IPR051426">
    <property type="entry name" value="Peflin/Sorcin_CaBP"/>
</dbReference>
<keyword evidence="8" id="KW-1185">Reference proteome</keyword>
<dbReference type="InterPro" id="IPR018247">
    <property type="entry name" value="EF_Hand_1_Ca_BS"/>
</dbReference>
<accession>A0ABQ8Y6F3</accession>
<evidence type="ECO:0000313" key="8">
    <source>
        <dbReference type="Proteomes" id="UP001150062"/>
    </source>
</evidence>
<gene>
    <name evidence="7" type="ORF">M0813_24116</name>
</gene>
<proteinExistence type="predicted"/>
<protein>
    <submittedName>
        <fullName evidence="7">Peflin</fullName>
    </submittedName>
</protein>
<evidence type="ECO:0000256" key="3">
    <source>
        <dbReference type="ARBA" id="ARBA00022723"/>
    </source>
</evidence>
<dbReference type="Gene3D" id="1.10.238.10">
    <property type="entry name" value="EF-hand"/>
    <property type="match status" value="2"/>
</dbReference>
<organism evidence="7 8">
    <name type="scientific">Anaeramoeba flamelloides</name>
    <dbReference type="NCBI Taxonomy" id="1746091"/>
    <lineage>
        <taxon>Eukaryota</taxon>
        <taxon>Metamonada</taxon>
        <taxon>Anaeramoebidae</taxon>
        <taxon>Anaeramoeba</taxon>
    </lineage>
</organism>
<sequence>MYNQYQQQQMMQQQQQMMQQQRMLQEQQRQQKLLQYFNFVDKDKSGTIEKEELALTLKQGGMVFSYETCGLLVKLFDSEKKNGVNITEFYQLYNFVVNMRNSFLQVDQDKSGTIDANELAVALKYSGYNFPNNVILMLINKFGKNNQIKIDDWISLCTFLQHSRAVFMIYDNDRDGKVSLDFNAFLSISALLK</sequence>
<evidence type="ECO:0000256" key="1">
    <source>
        <dbReference type="ARBA" id="ARBA00004496"/>
    </source>
</evidence>
<dbReference type="SUPFAM" id="SSF47473">
    <property type="entry name" value="EF-hand"/>
    <property type="match status" value="1"/>
</dbReference>
<dbReference type="SMART" id="SM00054">
    <property type="entry name" value="EFh"/>
    <property type="match status" value="3"/>
</dbReference>
<name>A0ABQ8Y6F3_9EUKA</name>
<keyword evidence="5" id="KW-0106">Calcium</keyword>